<keyword evidence="1" id="KW-0732">Signal</keyword>
<proteinExistence type="predicted"/>
<dbReference type="WBParaSite" id="PTRK_0001098000.1">
    <property type="protein sequence ID" value="PTRK_0001098000.1"/>
    <property type="gene ID" value="PTRK_0001098000"/>
</dbReference>
<accession>A0A0N4ZR40</accession>
<keyword evidence="2" id="KW-1185">Reference proteome</keyword>
<evidence type="ECO:0000313" key="3">
    <source>
        <dbReference type="WBParaSite" id="PTRK_0001098000.1"/>
    </source>
</evidence>
<evidence type="ECO:0000256" key="1">
    <source>
        <dbReference type="SAM" id="SignalP"/>
    </source>
</evidence>
<protein>
    <submittedName>
        <fullName evidence="3">Uncharacterized protein</fullName>
    </submittedName>
</protein>
<feature type="signal peptide" evidence="1">
    <location>
        <begin position="1"/>
        <end position="22"/>
    </location>
</feature>
<dbReference type="AlphaFoldDB" id="A0A0N4ZR40"/>
<organism evidence="2 3">
    <name type="scientific">Parastrongyloides trichosuri</name>
    <name type="common">Possum-specific nematode worm</name>
    <dbReference type="NCBI Taxonomy" id="131310"/>
    <lineage>
        <taxon>Eukaryota</taxon>
        <taxon>Metazoa</taxon>
        <taxon>Ecdysozoa</taxon>
        <taxon>Nematoda</taxon>
        <taxon>Chromadorea</taxon>
        <taxon>Rhabditida</taxon>
        <taxon>Tylenchina</taxon>
        <taxon>Panagrolaimomorpha</taxon>
        <taxon>Strongyloidoidea</taxon>
        <taxon>Strongyloididae</taxon>
        <taxon>Parastrongyloides</taxon>
    </lineage>
</organism>
<evidence type="ECO:0000313" key="2">
    <source>
        <dbReference type="Proteomes" id="UP000038045"/>
    </source>
</evidence>
<sequence>MLYLFLLTLLNLVLLSNQKSIAIYPAKIGDTIEFDFGGLVKEITVKRDGNDKIEKLYPSLNLQDSLNKSKKSQLFTNAYLTTDGQLIIDPVTKEDYGTYTSDVSFHPDFSFPTLQIIPVKNEDTKISDTNRIDGFFI</sequence>
<reference evidence="3" key="1">
    <citation type="submission" date="2017-02" db="UniProtKB">
        <authorList>
            <consortium name="WormBaseParasite"/>
        </authorList>
    </citation>
    <scope>IDENTIFICATION</scope>
</reference>
<feature type="chain" id="PRO_5005892147" evidence="1">
    <location>
        <begin position="23"/>
        <end position="137"/>
    </location>
</feature>
<name>A0A0N4ZR40_PARTI</name>
<dbReference type="Proteomes" id="UP000038045">
    <property type="component" value="Unplaced"/>
</dbReference>